<evidence type="ECO:0000256" key="1">
    <source>
        <dbReference type="SAM" id="MobiDB-lite"/>
    </source>
</evidence>
<comment type="caution">
    <text evidence="2">The sequence shown here is derived from an EMBL/GenBank/DDBJ whole genome shotgun (WGS) entry which is preliminary data.</text>
</comment>
<accession>A0ABQ9YCB7</accession>
<feature type="region of interest" description="Disordered" evidence="1">
    <location>
        <begin position="349"/>
        <end position="385"/>
    </location>
</feature>
<organism evidence="2 3">
    <name type="scientific">Blattamonas nauphoetae</name>
    <dbReference type="NCBI Taxonomy" id="2049346"/>
    <lineage>
        <taxon>Eukaryota</taxon>
        <taxon>Metamonada</taxon>
        <taxon>Preaxostyla</taxon>
        <taxon>Oxymonadida</taxon>
        <taxon>Blattamonas</taxon>
    </lineage>
</organism>
<protein>
    <submittedName>
        <fullName evidence="2">Uncharacterized protein</fullName>
    </submittedName>
</protein>
<evidence type="ECO:0000313" key="3">
    <source>
        <dbReference type="Proteomes" id="UP001281761"/>
    </source>
</evidence>
<name>A0ABQ9YCB7_9EUKA</name>
<keyword evidence="3" id="KW-1185">Reference proteome</keyword>
<evidence type="ECO:0000313" key="2">
    <source>
        <dbReference type="EMBL" id="KAK2961411.1"/>
    </source>
</evidence>
<dbReference type="EMBL" id="JARBJD010000016">
    <property type="protein sequence ID" value="KAK2961411.1"/>
    <property type="molecule type" value="Genomic_DNA"/>
</dbReference>
<proteinExistence type="predicted"/>
<dbReference type="PANTHER" id="PTHR12856">
    <property type="entry name" value="TRANSCRIPTION INITIATION FACTOR IIH-RELATED"/>
    <property type="match status" value="1"/>
</dbReference>
<dbReference type="InterPro" id="IPR027079">
    <property type="entry name" value="Tfb1/GTF2H1"/>
</dbReference>
<sequence length="420" mass="47555">MPNSQLPMIADNLNSQEKSMKMTKNHKDRIFLEMPQIHQAYLEHVKTGKMTEKDFWNGFWKMQAHLFPNQKHSRINHLRTQNCLIFEKMSQKPASIVIPNVHTLPLATNALLNIPQRFTDQNVFSSSELLSDGMNPIHLPKKDTTEDIFEEINRHGTIILQSQFGRTATTTSTGIHSTTSPIDNAILIETDAEDSLPDHFLSSSYLDLSFSAHLLDNIARINLDSQPVQPAPLGPINVMSIGSVFQENPAASKVTADFTKSTQLKSERKTTEAEEELLSNELLSHFWSSFPPKARKELDLCEHIKTVAAEKWRKLSQTGPAFERVVESLRRVEWIWAEYSKQTDLSQLPTEIQSKQKPKPKPVAVSSKPSIMIKDEPKSVGDDLESLFGSEDLHENEIDPNALKELLNLTQEEVSRMLQG</sequence>
<gene>
    <name evidence="2" type="ORF">BLNAU_3532</name>
</gene>
<dbReference type="Proteomes" id="UP001281761">
    <property type="component" value="Unassembled WGS sequence"/>
</dbReference>
<reference evidence="2 3" key="1">
    <citation type="journal article" date="2022" name="bioRxiv">
        <title>Genomics of Preaxostyla Flagellates Illuminates Evolutionary Transitions and the Path Towards Mitochondrial Loss.</title>
        <authorList>
            <person name="Novak L.V.F."/>
            <person name="Treitli S.C."/>
            <person name="Pyrih J."/>
            <person name="Halakuc P."/>
            <person name="Pipaliya S.V."/>
            <person name="Vacek V."/>
            <person name="Brzon O."/>
            <person name="Soukal P."/>
            <person name="Eme L."/>
            <person name="Dacks J.B."/>
            <person name="Karnkowska A."/>
            <person name="Elias M."/>
            <person name="Hampl V."/>
        </authorList>
    </citation>
    <scope>NUCLEOTIDE SEQUENCE [LARGE SCALE GENOMIC DNA]</scope>
    <source>
        <strain evidence="2">NAU3</strain>
        <tissue evidence="2">Gut</tissue>
    </source>
</reference>